<dbReference type="WBParaSite" id="HCON_00155741-00001">
    <property type="protein sequence ID" value="HCON_00155741-00001"/>
    <property type="gene ID" value="HCON_00155741"/>
</dbReference>
<sequence>MRLLFLILCILMVIVTSAQKCKDEYALCIYAKRFCKSKNYTDYMKKHCKKTCGYCRV</sequence>
<dbReference type="SMART" id="SM00254">
    <property type="entry name" value="ShKT"/>
    <property type="match status" value="1"/>
</dbReference>
<evidence type="ECO:0000256" key="1">
    <source>
        <dbReference type="PROSITE-ProRule" id="PRU01005"/>
    </source>
</evidence>
<evidence type="ECO:0000313" key="3">
    <source>
        <dbReference type="WBParaSite" id="HCON_00155741-00001"/>
    </source>
</evidence>
<evidence type="ECO:0000313" key="2">
    <source>
        <dbReference type="Proteomes" id="UP000025227"/>
    </source>
</evidence>
<comment type="caution">
    <text evidence="1">Lacks conserved residue(s) required for the propagation of feature annotation.</text>
</comment>
<protein>
    <submittedName>
        <fullName evidence="3">ShKT domain-containing protein</fullName>
    </submittedName>
</protein>
<feature type="disulfide bond" evidence="1">
    <location>
        <begin position="21"/>
        <end position="55"/>
    </location>
</feature>
<name>A0A7I4YZV7_HAECO</name>
<dbReference type="InterPro" id="IPR003582">
    <property type="entry name" value="ShKT_dom"/>
</dbReference>
<dbReference type="Pfam" id="PF01549">
    <property type="entry name" value="ShK"/>
    <property type="match status" value="1"/>
</dbReference>
<proteinExistence type="predicted"/>
<dbReference type="PROSITE" id="PS51670">
    <property type="entry name" value="SHKT"/>
    <property type="match status" value="1"/>
</dbReference>
<keyword evidence="1" id="KW-1015">Disulfide bond</keyword>
<organism evidence="2 3">
    <name type="scientific">Haemonchus contortus</name>
    <name type="common">Barber pole worm</name>
    <dbReference type="NCBI Taxonomy" id="6289"/>
    <lineage>
        <taxon>Eukaryota</taxon>
        <taxon>Metazoa</taxon>
        <taxon>Ecdysozoa</taxon>
        <taxon>Nematoda</taxon>
        <taxon>Chromadorea</taxon>
        <taxon>Rhabditida</taxon>
        <taxon>Rhabditina</taxon>
        <taxon>Rhabditomorpha</taxon>
        <taxon>Strongyloidea</taxon>
        <taxon>Trichostrongylidae</taxon>
        <taxon>Haemonchus</taxon>
    </lineage>
</organism>
<accession>A0A7I4YXX0</accession>
<dbReference type="OrthoDB" id="5868365at2759"/>
<reference evidence="3" key="1">
    <citation type="submission" date="2020-12" db="UniProtKB">
        <authorList>
            <consortium name="WormBaseParasite"/>
        </authorList>
    </citation>
    <scope>IDENTIFICATION</scope>
    <source>
        <strain evidence="3">MHco3</strain>
    </source>
</reference>
<dbReference type="Proteomes" id="UP000025227">
    <property type="component" value="Unplaced"/>
</dbReference>
<accession>A0A7I4YZV7</accession>
<dbReference type="Gene3D" id="1.10.10.1940">
    <property type="match status" value="1"/>
</dbReference>
<keyword evidence="2" id="KW-1185">Reference proteome</keyword>
<dbReference type="AlphaFoldDB" id="A0A7I4YZV7"/>